<feature type="compositionally biased region" description="Basic and acidic residues" evidence="1">
    <location>
        <begin position="31"/>
        <end position="40"/>
    </location>
</feature>
<feature type="region of interest" description="Disordered" evidence="1">
    <location>
        <begin position="1"/>
        <end position="58"/>
    </location>
</feature>
<accession>A0ABN9S778</accession>
<organism evidence="2 3">
    <name type="scientific">Prorocentrum cordatum</name>
    <dbReference type="NCBI Taxonomy" id="2364126"/>
    <lineage>
        <taxon>Eukaryota</taxon>
        <taxon>Sar</taxon>
        <taxon>Alveolata</taxon>
        <taxon>Dinophyceae</taxon>
        <taxon>Prorocentrales</taxon>
        <taxon>Prorocentraceae</taxon>
        <taxon>Prorocentrum</taxon>
    </lineage>
</organism>
<evidence type="ECO:0000313" key="2">
    <source>
        <dbReference type="EMBL" id="CAK0827720.1"/>
    </source>
</evidence>
<reference evidence="2" key="1">
    <citation type="submission" date="2023-10" db="EMBL/GenBank/DDBJ databases">
        <authorList>
            <person name="Chen Y."/>
            <person name="Shah S."/>
            <person name="Dougan E. K."/>
            <person name="Thang M."/>
            <person name="Chan C."/>
        </authorList>
    </citation>
    <scope>NUCLEOTIDE SEQUENCE [LARGE SCALE GENOMIC DNA]</scope>
</reference>
<proteinExistence type="predicted"/>
<dbReference type="Proteomes" id="UP001189429">
    <property type="component" value="Unassembled WGS sequence"/>
</dbReference>
<gene>
    <name evidence="2" type="ORF">PCOR1329_LOCUS27181</name>
</gene>
<comment type="caution">
    <text evidence="2">The sequence shown here is derived from an EMBL/GenBank/DDBJ whole genome shotgun (WGS) entry which is preliminary data.</text>
</comment>
<keyword evidence="3" id="KW-1185">Reference proteome</keyword>
<name>A0ABN9S778_9DINO</name>
<evidence type="ECO:0000256" key="1">
    <source>
        <dbReference type="SAM" id="MobiDB-lite"/>
    </source>
</evidence>
<protein>
    <submittedName>
        <fullName evidence="2">Uncharacterized protein</fullName>
    </submittedName>
</protein>
<evidence type="ECO:0000313" key="3">
    <source>
        <dbReference type="Proteomes" id="UP001189429"/>
    </source>
</evidence>
<sequence>MRFGLKMTAAAPSREPTTDNPLIDVPGWGFSRRETAHRQEEEEEEEEGGHAAFEGRPPGEVAAAKCCPRRPRGPCSTARHTAGLAGTAAGVPRAHGHSLATAPWQQGALAAGAGPNCNQIYIVRPAHTADGVCKTE</sequence>
<dbReference type="EMBL" id="CAUYUJ010009802">
    <property type="protein sequence ID" value="CAK0827720.1"/>
    <property type="molecule type" value="Genomic_DNA"/>
</dbReference>